<evidence type="ECO:0000259" key="19">
    <source>
        <dbReference type="SMART" id="SM00485"/>
    </source>
</evidence>
<dbReference type="SUPFAM" id="SSF47807">
    <property type="entry name" value="5' to 3' exonuclease, C-terminal subdomain"/>
    <property type="match status" value="1"/>
</dbReference>
<dbReference type="PANTHER" id="PTHR11081">
    <property type="entry name" value="FLAP ENDONUCLEASE FAMILY MEMBER"/>
    <property type="match status" value="1"/>
</dbReference>
<feature type="compositionally biased region" description="Polar residues" evidence="17">
    <location>
        <begin position="713"/>
        <end position="728"/>
    </location>
</feature>
<feature type="domain" description="XPG-I" evidence="18">
    <location>
        <begin position="138"/>
        <end position="206"/>
    </location>
</feature>
<dbReference type="GO" id="GO:0035312">
    <property type="term" value="F:5'-3' DNA exonuclease activity"/>
    <property type="evidence" value="ECO:0007669"/>
    <property type="project" value="InterPro"/>
</dbReference>
<evidence type="ECO:0000256" key="12">
    <source>
        <dbReference type="ARBA" id="ARBA00022881"/>
    </source>
</evidence>
<dbReference type="GO" id="GO:0005634">
    <property type="term" value="C:nucleus"/>
    <property type="evidence" value="ECO:0007669"/>
    <property type="project" value="UniProtKB-SubCell"/>
</dbReference>
<dbReference type="FunFam" id="3.40.50.1010:FF:000002">
    <property type="entry name" value="Exonuclease 1, putative"/>
    <property type="match status" value="1"/>
</dbReference>
<evidence type="ECO:0000256" key="14">
    <source>
        <dbReference type="ARBA" id="ARBA00023204"/>
    </source>
</evidence>
<gene>
    <name evidence="20" type="ORF">Rsub_05269</name>
</gene>
<dbReference type="InterPro" id="IPR029060">
    <property type="entry name" value="PIN-like_dom_sf"/>
</dbReference>
<feature type="region of interest" description="Disordered" evidence="17">
    <location>
        <begin position="825"/>
        <end position="946"/>
    </location>
</feature>
<dbReference type="InterPro" id="IPR006084">
    <property type="entry name" value="XPG/Rad2"/>
</dbReference>
<evidence type="ECO:0000256" key="7">
    <source>
        <dbReference type="ARBA" id="ARBA00022763"/>
    </source>
</evidence>
<dbReference type="PRINTS" id="PR00853">
    <property type="entry name" value="XPGRADSUPER"/>
</dbReference>
<sequence length="1087" mass="106585">MGINGLLPAFKGICRPSHISKYRGQKVAVDGYSWLHKGAYCCSRELCEGVWTDRFVVYFMSRVQLLTANGVAPLIVFDGGRLPIKGEEEEARRRGRREARARAAAHMAAGNTAAALECYQRAVDVTPAMARQVIDALKAAGVEFLVAPYEADAQMAYLARRGSVHAVVTEDSDLLAYACPRVAFKLDRSGACEEVLAEEFTAVPGLPLASFTHEMFLQMCILSGCDFLAGLQGIGVRKAHGYVRKYKGFVKLVKVLRFSGVPIPPGYEVAFQRALWAFRHCRVFCPAARTMVHLTPLPAGGIGAADVDVPAAVPAGDQERAPLEFLGPALPDEVARGIAAGELDPITHQPFDLQAIYAGCPNPPQHVAALLGLQEAAGAGAGSIGAQPGGAAARPRFGMSKKGAAGSSKGAAPAQKNGIARYLTAAGSGTAAAAQAAAGPSSQQRQQRLSVGLKAPGPIQRLWGRLTQGQGQGQLQGQAQAQAKQQREEAAAAAVVAAAGGAEAEEGRSPKRQRSAGADDSADGAPALEGLDDDDDGELGQQGTGSLPLASSLDGCSGSGLLAGSGSGFEAGPSGLAAPSFGDGGLSQGPGLSGGSSGQAGPPRLPLSSSGGLGDCLGGLSGGGAPWPVGLGCSGGGGISSGGGGGGCSQGGDGTSSGPASGPWFSQFACSGDGSGGGTQQQRPRGAATSALASLAFGGGGGGGGGARLSQGPQRTWLQRPAWQQRSGVDSGGSDELCGDSESGSEDSPPRLTVTAAGSYGGCGADGPAGSWSRGTGGAGGNGGGEGEEEVVSPPRGAAALLSGAARGRPPVAGLRRPRAAAAVAAAPSRPAWGPGSCAVLAGGGGGRGPGGGGLLGDSEGQGDEVDESESLGDGQLPLARAGGDGGASWPPAAAGDGSGSGCGASAPPRAPLPPRGRPADAAPAAPAAPAPPAADAGPNENLPAAGPIGDGGVGFGGMGHLKQYAELAAKTVDRLAGSYGLPPPEGELDRPALHDGGGNAFAAFSAGGGAGAGGRGDGGDVVGALPRGGGGALARAMRRERPEPGGGGARRQAAAPLGAATAPRGGGGGGGGGGAFEHFTCGGGLR</sequence>
<feature type="compositionally biased region" description="Low complexity" evidence="17">
    <location>
        <begin position="539"/>
        <end position="551"/>
    </location>
</feature>
<dbReference type="InterPro" id="IPR037315">
    <property type="entry name" value="EXO1_H3TH"/>
</dbReference>
<evidence type="ECO:0000256" key="2">
    <source>
        <dbReference type="ARBA" id="ARBA00004123"/>
    </source>
</evidence>
<comment type="caution">
    <text evidence="20">The sequence shown here is derived from an EMBL/GenBank/DDBJ whole genome shotgun (WGS) entry which is preliminary data.</text>
</comment>
<dbReference type="PROSITE" id="PS00842">
    <property type="entry name" value="XPG_2"/>
    <property type="match status" value="1"/>
</dbReference>
<evidence type="ECO:0000313" key="20">
    <source>
        <dbReference type="EMBL" id="GBF92187.1"/>
    </source>
</evidence>
<dbReference type="PANTHER" id="PTHR11081:SF65">
    <property type="entry name" value="DNA DAMAGE-INDUCIBLE PROTEIN DIN7-RELATED"/>
    <property type="match status" value="1"/>
</dbReference>
<feature type="compositionally biased region" description="Low complexity" evidence="17">
    <location>
        <begin position="515"/>
        <end position="529"/>
    </location>
</feature>
<keyword evidence="8" id="KW-0228">DNA excision</keyword>
<feature type="compositionally biased region" description="Low complexity" evidence="17">
    <location>
        <begin position="825"/>
        <end position="841"/>
    </location>
</feature>
<keyword evidence="12" id="KW-0267">Excision nuclease</keyword>
<dbReference type="InterPro" id="IPR044752">
    <property type="entry name" value="PIN-like_EXO1"/>
</dbReference>
<keyword evidence="15" id="KW-0539">Nucleus</keyword>
<feature type="compositionally biased region" description="Gly residues" evidence="17">
    <location>
        <begin position="697"/>
        <end position="707"/>
    </location>
</feature>
<feature type="region of interest" description="Disordered" evidence="17">
    <location>
        <begin position="500"/>
        <end position="551"/>
    </location>
</feature>
<comment type="function">
    <text evidence="16">Putative 5'-&gt;3' double-stranded DNA exonuclease which may also contain a cryptic 3'-&gt;5' double-stranded DNA exonuclease activity. May be involved in DNA mismatch repair (MMR).</text>
</comment>
<feature type="compositionally biased region" description="Gly residues" evidence="17">
    <location>
        <begin position="582"/>
        <end position="598"/>
    </location>
</feature>
<dbReference type="SUPFAM" id="SSF88723">
    <property type="entry name" value="PIN domain-like"/>
    <property type="match status" value="1"/>
</dbReference>
<dbReference type="Gene3D" id="3.40.50.1010">
    <property type="entry name" value="5'-nuclease"/>
    <property type="match status" value="1"/>
</dbReference>
<evidence type="ECO:0000256" key="13">
    <source>
        <dbReference type="ARBA" id="ARBA00023125"/>
    </source>
</evidence>
<dbReference type="EMBL" id="BDRX01000030">
    <property type="protein sequence ID" value="GBF92187.1"/>
    <property type="molecule type" value="Genomic_DNA"/>
</dbReference>
<evidence type="ECO:0000313" key="21">
    <source>
        <dbReference type="Proteomes" id="UP000247498"/>
    </source>
</evidence>
<dbReference type="AlphaFoldDB" id="A0A2V0P4S0"/>
<evidence type="ECO:0000256" key="17">
    <source>
        <dbReference type="SAM" id="MobiDB-lite"/>
    </source>
</evidence>
<evidence type="ECO:0000256" key="16">
    <source>
        <dbReference type="ARBA" id="ARBA00060210"/>
    </source>
</evidence>
<evidence type="ECO:0000256" key="5">
    <source>
        <dbReference type="ARBA" id="ARBA00022722"/>
    </source>
</evidence>
<feature type="region of interest" description="Disordered" evidence="17">
    <location>
        <begin position="1030"/>
        <end position="1087"/>
    </location>
</feature>
<evidence type="ECO:0000256" key="1">
    <source>
        <dbReference type="ARBA" id="ARBA00001946"/>
    </source>
</evidence>
<keyword evidence="10 20" id="KW-0269">Exonuclease</keyword>
<dbReference type="InterPro" id="IPR019974">
    <property type="entry name" value="XPG_CS"/>
</dbReference>
<feature type="compositionally biased region" description="Gly residues" evidence="17">
    <location>
        <begin position="643"/>
        <end position="655"/>
    </location>
</feature>
<dbReference type="InterPro" id="IPR006085">
    <property type="entry name" value="XPG_DNA_repair_N"/>
</dbReference>
<dbReference type="InterPro" id="IPR006086">
    <property type="entry name" value="XPG-I_dom"/>
</dbReference>
<dbReference type="InParanoid" id="A0A2V0P4S0"/>
<feature type="compositionally biased region" description="Acidic residues" evidence="17">
    <location>
        <begin position="861"/>
        <end position="871"/>
    </location>
</feature>
<evidence type="ECO:0000256" key="11">
    <source>
        <dbReference type="ARBA" id="ARBA00022842"/>
    </source>
</evidence>
<evidence type="ECO:0000256" key="4">
    <source>
        <dbReference type="ARBA" id="ARBA00020324"/>
    </source>
</evidence>
<dbReference type="GO" id="GO:0046872">
    <property type="term" value="F:metal ion binding"/>
    <property type="evidence" value="ECO:0007669"/>
    <property type="project" value="UniProtKB-KW"/>
</dbReference>
<keyword evidence="6" id="KW-0479">Metal-binding</keyword>
<keyword evidence="9" id="KW-0378">Hydrolase</keyword>
<reference evidence="20 21" key="1">
    <citation type="journal article" date="2018" name="Sci. Rep.">
        <title>Raphidocelis subcapitata (=Pseudokirchneriella subcapitata) provides an insight into genome evolution and environmental adaptations in the Sphaeropleales.</title>
        <authorList>
            <person name="Suzuki S."/>
            <person name="Yamaguchi H."/>
            <person name="Nakajima N."/>
            <person name="Kawachi M."/>
        </authorList>
    </citation>
    <scope>NUCLEOTIDE SEQUENCE [LARGE SCALE GENOMIC DNA]</scope>
    <source>
        <strain evidence="20 21">NIES-35</strain>
    </source>
</reference>
<feature type="region of interest" description="Disordered" evidence="17">
    <location>
        <begin position="574"/>
        <end position="609"/>
    </location>
</feature>
<feature type="compositionally biased region" description="Low complexity" evidence="17">
    <location>
        <begin position="382"/>
        <end position="412"/>
    </location>
</feature>
<feature type="compositionally biased region" description="Gly residues" evidence="17">
    <location>
        <begin position="775"/>
        <end position="785"/>
    </location>
</feature>
<dbReference type="CDD" id="cd09908">
    <property type="entry name" value="H3TH_EXO1"/>
    <property type="match status" value="1"/>
</dbReference>
<evidence type="ECO:0000256" key="9">
    <source>
        <dbReference type="ARBA" id="ARBA00022801"/>
    </source>
</evidence>
<evidence type="ECO:0000256" key="8">
    <source>
        <dbReference type="ARBA" id="ARBA00022769"/>
    </source>
</evidence>
<comment type="subcellular location">
    <subcellularLocation>
        <location evidence="2">Nucleus</location>
    </subcellularLocation>
</comment>
<keyword evidence="11" id="KW-0460">Magnesium</keyword>
<keyword evidence="14" id="KW-0234">DNA repair</keyword>
<evidence type="ECO:0000259" key="18">
    <source>
        <dbReference type="SMART" id="SM00484"/>
    </source>
</evidence>
<dbReference type="GO" id="GO:0017108">
    <property type="term" value="F:5'-flap endonuclease activity"/>
    <property type="evidence" value="ECO:0007669"/>
    <property type="project" value="TreeGrafter"/>
</dbReference>
<evidence type="ECO:0000256" key="10">
    <source>
        <dbReference type="ARBA" id="ARBA00022839"/>
    </source>
</evidence>
<feature type="domain" description="XPG N-terminal" evidence="19">
    <location>
        <begin position="1"/>
        <end position="99"/>
    </location>
</feature>
<feature type="compositionally biased region" description="Gly residues" evidence="17">
    <location>
        <begin position="1065"/>
        <end position="1087"/>
    </location>
</feature>
<feature type="compositionally biased region" description="Gly residues" evidence="17">
    <location>
        <begin position="842"/>
        <end position="856"/>
    </location>
</feature>
<dbReference type="SMART" id="SM00485">
    <property type="entry name" value="XPGN"/>
    <property type="match status" value="1"/>
</dbReference>
<feature type="compositionally biased region" description="Low complexity" evidence="17">
    <location>
        <begin position="686"/>
        <end position="696"/>
    </location>
</feature>
<comment type="similarity">
    <text evidence="3">Belongs to the XPG/RAD2 endonuclease family. EXO1 subfamily.</text>
</comment>
<accession>A0A2V0P4S0</accession>
<keyword evidence="21" id="KW-1185">Reference proteome</keyword>
<dbReference type="Proteomes" id="UP000247498">
    <property type="component" value="Unassembled WGS sequence"/>
</dbReference>
<proteinExistence type="inferred from homology"/>
<dbReference type="Pfam" id="PF00752">
    <property type="entry name" value="XPG_N"/>
    <property type="match status" value="1"/>
</dbReference>
<keyword evidence="5" id="KW-0540">Nuclease</keyword>
<dbReference type="InterPro" id="IPR008918">
    <property type="entry name" value="HhH2"/>
</dbReference>
<comment type="cofactor">
    <cofactor evidence="1">
        <name>Mg(2+)</name>
        <dbReference type="ChEBI" id="CHEBI:18420"/>
    </cofactor>
</comment>
<evidence type="ECO:0000256" key="3">
    <source>
        <dbReference type="ARBA" id="ARBA00010563"/>
    </source>
</evidence>
<evidence type="ECO:0000256" key="15">
    <source>
        <dbReference type="ARBA" id="ARBA00023242"/>
    </source>
</evidence>
<dbReference type="Pfam" id="PF00867">
    <property type="entry name" value="XPG_I"/>
    <property type="match status" value="1"/>
</dbReference>
<dbReference type="FunFam" id="1.10.150.20:FF:000011">
    <property type="entry name" value="exonuclease 1"/>
    <property type="match status" value="1"/>
</dbReference>
<organism evidence="20 21">
    <name type="scientific">Raphidocelis subcapitata</name>
    <dbReference type="NCBI Taxonomy" id="307507"/>
    <lineage>
        <taxon>Eukaryota</taxon>
        <taxon>Viridiplantae</taxon>
        <taxon>Chlorophyta</taxon>
        <taxon>core chlorophytes</taxon>
        <taxon>Chlorophyceae</taxon>
        <taxon>CS clade</taxon>
        <taxon>Sphaeropleales</taxon>
        <taxon>Selenastraceae</taxon>
        <taxon>Raphidocelis</taxon>
    </lineage>
</organism>
<evidence type="ECO:0000256" key="6">
    <source>
        <dbReference type="ARBA" id="ARBA00022723"/>
    </source>
</evidence>
<name>A0A2V0P4S0_9CHLO</name>
<dbReference type="InterPro" id="IPR036279">
    <property type="entry name" value="5-3_exonuclease_C_sf"/>
</dbReference>
<dbReference type="OrthoDB" id="26491at2759"/>
<keyword evidence="13" id="KW-0238">DNA-binding</keyword>
<dbReference type="CDD" id="cd09857">
    <property type="entry name" value="PIN_EXO1"/>
    <property type="match status" value="1"/>
</dbReference>
<protein>
    <recommendedName>
        <fullName evidence="4">Exonuclease 1</fullName>
    </recommendedName>
</protein>
<dbReference type="GO" id="GO:0006281">
    <property type="term" value="P:DNA repair"/>
    <property type="evidence" value="ECO:0007669"/>
    <property type="project" value="UniProtKB-KW"/>
</dbReference>
<feature type="compositionally biased region" description="Low complexity" evidence="17">
    <location>
        <begin position="599"/>
        <end position="609"/>
    </location>
</feature>
<dbReference type="GO" id="GO:0003677">
    <property type="term" value="F:DNA binding"/>
    <property type="evidence" value="ECO:0007669"/>
    <property type="project" value="UniProtKB-KW"/>
</dbReference>
<feature type="region of interest" description="Disordered" evidence="17">
    <location>
        <begin position="643"/>
        <end position="798"/>
    </location>
</feature>
<dbReference type="STRING" id="307507.A0A2V0P4S0"/>
<feature type="region of interest" description="Disordered" evidence="17">
    <location>
        <begin position="382"/>
        <end position="414"/>
    </location>
</feature>
<dbReference type="SMART" id="SM00484">
    <property type="entry name" value="XPGI"/>
    <property type="match status" value="1"/>
</dbReference>
<feature type="compositionally biased region" description="Low complexity" evidence="17">
    <location>
        <begin position="1051"/>
        <end position="1064"/>
    </location>
</feature>
<dbReference type="Gene3D" id="1.10.150.20">
    <property type="entry name" value="5' to 3' exonuclease, C-terminal subdomain"/>
    <property type="match status" value="1"/>
</dbReference>
<dbReference type="SMART" id="SM00279">
    <property type="entry name" value="HhH2"/>
    <property type="match status" value="1"/>
</dbReference>
<keyword evidence="7" id="KW-0227">DNA damage</keyword>